<dbReference type="Proteomes" id="UP000815325">
    <property type="component" value="Unassembled WGS sequence"/>
</dbReference>
<keyword evidence="1" id="KW-0472">Membrane</keyword>
<keyword evidence="1" id="KW-0812">Transmembrane</keyword>
<name>A0ABQ7G7M7_DUNSA</name>
<reference evidence="2" key="1">
    <citation type="submission" date="2017-08" db="EMBL/GenBank/DDBJ databases">
        <authorList>
            <person name="Polle J.E."/>
            <person name="Barry K."/>
            <person name="Cushman J."/>
            <person name="Schmutz J."/>
            <person name="Tran D."/>
            <person name="Hathwaick L.T."/>
            <person name="Yim W.C."/>
            <person name="Jenkins J."/>
            <person name="Mckie-Krisberg Z.M."/>
            <person name="Prochnik S."/>
            <person name="Lindquist E."/>
            <person name="Dockter R.B."/>
            <person name="Adam C."/>
            <person name="Molina H."/>
            <person name="Bunkerborg J."/>
            <person name="Jin E."/>
            <person name="Buchheim M."/>
            <person name="Magnuson J."/>
        </authorList>
    </citation>
    <scope>NUCLEOTIDE SEQUENCE</scope>
    <source>
        <strain evidence="2">CCAP 19/18</strain>
    </source>
</reference>
<comment type="caution">
    <text evidence="2">The sequence shown here is derived from an EMBL/GenBank/DDBJ whole genome shotgun (WGS) entry which is preliminary data.</text>
</comment>
<keyword evidence="1" id="KW-1133">Transmembrane helix</keyword>
<dbReference type="PANTHER" id="PTHR31382:SF1">
    <property type="entry name" value="SODIUM ION_PROTON EXCHANGER (EUROFUNG)"/>
    <property type="match status" value="1"/>
</dbReference>
<organism evidence="2 3">
    <name type="scientific">Dunaliella salina</name>
    <name type="common">Green alga</name>
    <name type="synonym">Protococcus salinus</name>
    <dbReference type="NCBI Taxonomy" id="3046"/>
    <lineage>
        <taxon>Eukaryota</taxon>
        <taxon>Viridiplantae</taxon>
        <taxon>Chlorophyta</taxon>
        <taxon>core chlorophytes</taxon>
        <taxon>Chlorophyceae</taxon>
        <taxon>CS clade</taxon>
        <taxon>Chlamydomonadales</taxon>
        <taxon>Dunaliellaceae</taxon>
        <taxon>Dunaliella</taxon>
    </lineage>
</organism>
<proteinExistence type="predicted"/>
<evidence type="ECO:0000313" key="2">
    <source>
        <dbReference type="EMBL" id="KAF5830610.1"/>
    </source>
</evidence>
<dbReference type="InterPro" id="IPR004712">
    <property type="entry name" value="Na+/H+_antiporter_fungi"/>
</dbReference>
<evidence type="ECO:0008006" key="4">
    <source>
        <dbReference type="Google" id="ProtNLM"/>
    </source>
</evidence>
<evidence type="ECO:0000256" key="1">
    <source>
        <dbReference type="SAM" id="Phobius"/>
    </source>
</evidence>
<feature type="transmembrane region" description="Helical" evidence="1">
    <location>
        <begin position="144"/>
        <end position="167"/>
    </location>
</feature>
<sequence>MGIQAKTKARGLAEYSTRKQTSCKLGTRGGGRDMSPNLLEFNPSAWNVGLAAIGLFSLLFSGVSRISKERLFLSEPSVAVGAGALVERALNLKERLGDMVLRGESAAPEIVREVSRTVIGIQVFTTAIELPRGYFTSPRNLQSVLVALFPVMMATWAIVLLLTFGIMGSR</sequence>
<keyword evidence="3" id="KW-1185">Reference proteome</keyword>
<dbReference type="PANTHER" id="PTHR31382">
    <property type="entry name" value="NA(+)/H(+) ANTIPORTER"/>
    <property type="match status" value="1"/>
</dbReference>
<dbReference type="EMBL" id="MU070023">
    <property type="protein sequence ID" value="KAF5830610.1"/>
    <property type="molecule type" value="Genomic_DNA"/>
</dbReference>
<protein>
    <recommendedName>
        <fullName evidence="4">ABC transporter permease</fullName>
    </recommendedName>
</protein>
<evidence type="ECO:0000313" key="3">
    <source>
        <dbReference type="Proteomes" id="UP000815325"/>
    </source>
</evidence>
<gene>
    <name evidence="2" type="ORF">DUNSADRAFT_14257</name>
</gene>
<accession>A0ABQ7G7M7</accession>